<proteinExistence type="predicted"/>
<organism evidence="4 5">
    <name type="scientific">Candidatus Mycobacterium methanotrophicum</name>
    <dbReference type="NCBI Taxonomy" id="2943498"/>
    <lineage>
        <taxon>Bacteria</taxon>
        <taxon>Bacillati</taxon>
        <taxon>Actinomycetota</taxon>
        <taxon>Actinomycetes</taxon>
        <taxon>Mycobacteriales</taxon>
        <taxon>Mycobacteriaceae</taxon>
        <taxon>Mycobacterium</taxon>
    </lineage>
</organism>
<gene>
    <name evidence="4" type="ORF">M5I08_13420</name>
</gene>
<accession>A0ABY4QHZ2</accession>
<dbReference type="RefSeq" id="WP_219070750.1">
    <property type="nucleotide sequence ID" value="NZ_CAJUXY010000109.1"/>
</dbReference>
<dbReference type="Proteomes" id="UP001056610">
    <property type="component" value="Chromosome"/>
</dbReference>
<sequence length="872" mass="93676">MRIAVTGASGVIGRGVVARLLSRGHDVVGLARHRPESWPSSANFVKSDIRDVAGVRRAVTGADVVVHCAWSVDPAAARSVGREINIGGTANVLDAMGQSGTRRIVFVSSPHADGGQAPVSAEARVEEMLARLGAEWVTIRSAIIIGRNVNNWVLRLLASPVWPRFDGLTERRLQVVHSDDALRVLMRAVLDTSIESGPVNLAAPGDLSFAELATALGRPVVRMPAWMGALRRWSIVTELEYLYGAPLMDTSRLRDAWGLTPAWNADECARDFALAVRGRVTLGKRVVSLPWRLTTVQDIPAVDAPAVDGTVPVLAGPQGGNGEFDTPIDPRFPTFLATNLSEALPGPFSPSSASVAVRGLRAAGVGIAERLRPGGLIQREIATRTVGVFAHRLYGGITAAYFMAETVPFVKPAAVISNSQFFGPSFPELPIFGPQLLERDCSRGPRLLRAIRNIGVFGINLIGLSAGTGRDTRDYTADIDRLERLAGDDLRQMDERRLLSLILLARDHVVHGWVLAGGGSFMLFAAFSVILRGLGGRNITPSAGPDLVSARLLGALHRLVAAAQHDPNVARVLAEPGRRLDALAEQVPEFHAAVLAELTLIGHRGPAEVEMLSTTYSDDPELLIRMVAKSLNSSTMVQPRHPSIPVQARPVAVLAVRQLRDREVRRDKMVRAIWVLRRLLREYGRRLVGSGAFETPDDVFYLLVDELDALPANPTEIVLQRRTERQRLAGIVPPAVISGAWQSATTLATVLTPGDTLRGLGVCGGRVRGRVRIIRPETIDDLEPGEILVAEVTDVGYTAAFSYAAAAITELGGPMSHAAVVAREFGFPCVVDVHGATRRLPPGALVEVDGSTGEIRVLELASNDNAVAGHRD</sequence>
<dbReference type="PANTHER" id="PTHR43615">
    <property type="entry name" value="PHOSPHOENOLPYRUVATE SYNTHASE-RELATED"/>
    <property type="match status" value="1"/>
</dbReference>
<evidence type="ECO:0000313" key="4">
    <source>
        <dbReference type="EMBL" id="UQX09426.1"/>
    </source>
</evidence>
<evidence type="ECO:0000256" key="1">
    <source>
        <dbReference type="SAM" id="Phobius"/>
    </source>
</evidence>
<protein>
    <submittedName>
        <fullName evidence="4">PEP-utilizing enzyme</fullName>
    </submittedName>
</protein>
<keyword evidence="1" id="KW-0472">Membrane</keyword>
<reference evidence="4" key="1">
    <citation type="submission" date="2022-05" db="EMBL/GenBank/DDBJ databases">
        <title>A methanotrophic Mycobacterium dominates a cave microbial ecosystem.</title>
        <authorList>
            <person name="Van Spanning R.J.M."/>
            <person name="Guan Q."/>
            <person name="Melkonian C."/>
            <person name="Gallant J."/>
            <person name="Polerecky L."/>
            <person name="Flot J.-F."/>
            <person name="Brandt B.W."/>
            <person name="Braster M."/>
            <person name="Iturbe Espinoza P."/>
            <person name="Aerts J."/>
            <person name="Meima-Franke M."/>
            <person name="Piersma S.R."/>
            <person name="Bunduc C."/>
            <person name="Ummels R."/>
            <person name="Pain A."/>
            <person name="Fleming E.J."/>
            <person name="van der Wel N."/>
            <person name="Gherman V.D."/>
            <person name="Sarbu S.M."/>
            <person name="Bodelier P.L.E."/>
            <person name="Bitter W."/>
        </authorList>
    </citation>
    <scope>NUCLEOTIDE SEQUENCE</scope>
    <source>
        <strain evidence="4">Sulfur Cave</strain>
    </source>
</reference>
<evidence type="ECO:0000259" key="3">
    <source>
        <dbReference type="Pfam" id="PF01370"/>
    </source>
</evidence>
<feature type="transmembrane region" description="Helical" evidence="1">
    <location>
        <begin position="510"/>
        <end position="531"/>
    </location>
</feature>
<evidence type="ECO:0000259" key="2">
    <source>
        <dbReference type="Pfam" id="PF00391"/>
    </source>
</evidence>
<dbReference type="Pfam" id="PF01370">
    <property type="entry name" value="Epimerase"/>
    <property type="match status" value="1"/>
</dbReference>
<dbReference type="InterPro" id="IPR001509">
    <property type="entry name" value="Epimerase_deHydtase"/>
</dbReference>
<evidence type="ECO:0000313" key="5">
    <source>
        <dbReference type="Proteomes" id="UP001056610"/>
    </source>
</evidence>
<feature type="domain" description="NAD-dependent epimerase/dehydratase" evidence="3">
    <location>
        <begin position="3"/>
        <end position="118"/>
    </location>
</feature>
<dbReference type="InterPro" id="IPR008279">
    <property type="entry name" value="PEP-util_enz_mobile_dom"/>
</dbReference>
<dbReference type="InterPro" id="IPR051549">
    <property type="entry name" value="PEP_Utilizing_Enz"/>
</dbReference>
<keyword evidence="1" id="KW-1133">Transmembrane helix</keyword>
<keyword evidence="1" id="KW-0812">Transmembrane</keyword>
<dbReference type="EMBL" id="CP097320">
    <property type="protein sequence ID" value="UQX09426.1"/>
    <property type="molecule type" value="Genomic_DNA"/>
</dbReference>
<feature type="domain" description="PEP-utilising enzyme mobile" evidence="2">
    <location>
        <begin position="783"/>
        <end position="853"/>
    </location>
</feature>
<name>A0ABY4QHZ2_9MYCO</name>
<keyword evidence="5" id="KW-1185">Reference proteome</keyword>
<dbReference type="PANTHER" id="PTHR43615:SF1">
    <property type="entry name" value="PPDK_N DOMAIN-CONTAINING PROTEIN"/>
    <property type="match status" value="1"/>
</dbReference>
<dbReference type="Pfam" id="PF00391">
    <property type="entry name" value="PEP-utilizers"/>
    <property type="match status" value="1"/>
</dbReference>